<dbReference type="InterPro" id="IPR004859">
    <property type="entry name" value="Xrn1_N"/>
</dbReference>
<evidence type="ECO:0000256" key="4">
    <source>
        <dbReference type="ARBA" id="ARBA00038299"/>
    </source>
</evidence>
<dbReference type="PANTHER" id="PTHR12341">
    <property type="entry name" value="5'-&gt;3' EXORIBONUCLEASE"/>
    <property type="match status" value="1"/>
</dbReference>
<keyword evidence="3" id="KW-0269">Exonuclease</keyword>
<evidence type="ECO:0000313" key="7">
    <source>
        <dbReference type="EMBL" id="KCZ82475.1"/>
    </source>
</evidence>
<reference evidence="8" key="1">
    <citation type="submission" date="2013-02" db="EMBL/GenBank/DDBJ databases">
        <authorList>
            <consortium name="The Broad Institute Genome Sequencing Platform"/>
            <person name="Cuomo C."/>
            <person name="Becnel J."/>
            <person name="Sanscrainte N."/>
            <person name="Walker B."/>
            <person name="Young S.K."/>
            <person name="Zeng Q."/>
            <person name="Gargeya S."/>
            <person name="Fitzgerald M."/>
            <person name="Haas B."/>
            <person name="Abouelleil A."/>
            <person name="Alvarado L."/>
            <person name="Arachchi H.M."/>
            <person name="Berlin A.M."/>
            <person name="Chapman S.B."/>
            <person name="Dewar J."/>
            <person name="Goldberg J."/>
            <person name="Griggs A."/>
            <person name="Gujja S."/>
            <person name="Hansen M."/>
            <person name="Howarth C."/>
            <person name="Imamovic A."/>
            <person name="Larimer J."/>
            <person name="McCowan C."/>
            <person name="Murphy C."/>
            <person name="Neiman D."/>
            <person name="Pearson M."/>
            <person name="Priest M."/>
            <person name="Roberts A."/>
            <person name="Saif S."/>
            <person name="Shea T."/>
            <person name="Sisk P."/>
            <person name="Sykes S."/>
            <person name="Wortman J."/>
            <person name="Nusbaum C."/>
            <person name="Birren B."/>
        </authorList>
    </citation>
    <scope>NUCLEOTIDE SEQUENCE [LARGE SCALE GENOMIC DNA]</scope>
    <source>
        <strain evidence="8">PRA339</strain>
    </source>
</reference>
<keyword evidence="8" id="KW-1185">Reference proteome</keyword>
<dbReference type="GO" id="GO:0016075">
    <property type="term" value="P:rRNA catabolic process"/>
    <property type="evidence" value="ECO:0007669"/>
    <property type="project" value="TreeGrafter"/>
</dbReference>
<evidence type="ECO:0000313" key="8">
    <source>
        <dbReference type="Proteomes" id="UP000030655"/>
    </source>
</evidence>
<name>A0A059F5K3_9MICR</name>
<dbReference type="EMBL" id="KK365130">
    <property type="protein sequence ID" value="KCZ82475.1"/>
    <property type="molecule type" value="Genomic_DNA"/>
</dbReference>
<dbReference type="Pfam" id="PF17846">
    <property type="entry name" value="XRN_M"/>
    <property type="match status" value="1"/>
</dbReference>
<feature type="domain" description="Xrn1 N-terminal" evidence="5">
    <location>
        <begin position="1"/>
        <end position="241"/>
    </location>
</feature>
<sequence length="689" mass="81708">MGVPGLFKHFVKKYPNIVLENTPPIDFLYIDFNAIIHRSAKPFILPPIKKESDIFENIKLYLENIYRLIQPKKLIFISVDGVAPRAKINQQRSRRYENPLEKLSINNKNKSLYGDKDLKKDNIVDILEDTQPIGIPEAEISDISEEYLFESNNITTGTEFMDRMEEYMHSFLKYKLSKDWKNITVIYSSSKVPGEGEQKILDFMRKQKSYQNFNHMIYSPDADLILLSLFFHETNVYLMRNNHRIEERHKRNFCSKCNVFSHNDDFCGRLDLLKYVFMDVSCLKEHIYAFFKRFIRREYCPKKMLHDFVFACSFAGNDFIPNLPCLDVSFGGIDNIFFILTYNYNLTGLYLTEEGEVNFMGTKSFLKTLARYEDSYYFKKLQNLRKIRERFTSIMPENQTVPEEVINLNTEETEPNIELLIEQEKEIEEKIEAERLTQTEIQPIYEEIFLHTETGKSIYYADKLHLKTSQEVESICDAYLRQICWIFRYYYSGFVCWESFFPYHYAPFVSDLANLKEFDNKFDTNSSLSPLEQLVCIMPPNSKDYIPQELIKIHDEFPEYYPSSTEFDMFDKLMFYQAVSTLPFMDLNKVLPKVAEILENSDVKTLWLNAPDLPTIYVNSDTIPGTKLLQMYMNLKTHYIYEFDDVKVVVKPHFRFNLEEYEEFDSKEYETKCIFGYTEVISGKYLRRV</sequence>
<dbReference type="CDD" id="cd18673">
    <property type="entry name" value="PIN_XRN1-2-like"/>
    <property type="match status" value="1"/>
</dbReference>
<dbReference type="OrthoDB" id="372487at2759"/>
<dbReference type="Gene3D" id="3.40.50.12390">
    <property type="match status" value="2"/>
</dbReference>
<dbReference type="GO" id="GO:0003723">
    <property type="term" value="F:RNA binding"/>
    <property type="evidence" value="ECO:0007669"/>
    <property type="project" value="TreeGrafter"/>
</dbReference>
<comment type="similarity">
    <text evidence="4">Belongs to the 5'-3' exonuclease family.</text>
</comment>
<dbReference type="AlphaFoldDB" id="A0A059F5K3"/>
<dbReference type="STRING" id="1288291.A0A059F5K3"/>
<proteinExistence type="inferred from homology"/>
<dbReference type="Gene3D" id="1.25.40.1050">
    <property type="match status" value="1"/>
</dbReference>
<evidence type="ECO:0000259" key="5">
    <source>
        <dbReference type="Pfam" id="PF03159"/>
    </source>
</evidence>
<dbReference type="InterPro" id="IPR027073">
    <property type="entry name" value="5_3_exoribonuclease"/>
</dbReference>
<dbReference type="PANTHER" id="PTHR12341:SF7">
    <property type="entry name" value="5'-3' EXORIBONUCLEASE 1"/>
    <property type="match status" value="1"/>
</dbReference>
<protein>
    <submittedName>
        <fullName evidence="7">Uncharacterized protein</fullName>
    </submittedName>
</protein>
<evidence type="ECO:0000256" key="3">
    <source>
        <dbReference type="ARBA" id="ARBA00022839"/>
    </source>
</evidence>
<dbReference type="GO" id="GO:0004534">
    <property type="term" value="F:5'-3' RNA exonuclease activity"/>
    <property type="evidence" value="ECO:0007669"/>
    <property type="project" value="TreeGrafter"/>
</dbReference>
<keyword evidence="2" id="KW-0378">Hydrolase</keyword>
<feature type="domain" description="Xrn1 helical" evidence="6">
    <location>
        <begin position="303"/>
        <end position="633"/>
    </location>
</feature>
<dbReference type="Proteomes" id="UP000030655">
    <property type="component" value="Unassembled WGS sequence"/>
</dbReference>
<evidence type="ECO:0000256" key="2">
    <source>
        <dbReference type="ARBA" id="ARBA00022801"/>
    </source>
</evidence>
<evidence type="ECO:0000256" key="1">
    <source>
        <dbReference type="ARBA" id="ARBA00022722"/>
    </source>
</evidence>
<gene>
    <name evidence="7" type="ORF">H312_00133</name>
</gene>
<accession>A0A059F5K3</accession>
<dbReference type="HOGENOM" id="CLU_006038_3_1_1"/>
<evidence type="ECO:0000259" key="6">
    <source>
        <dbReference type="Pfam" id="PF17846"/>
    </source>
</evidence>
<reference evidence="7 8" key="2">
    <citation type="submission" date="2014-03" db="EMBL/GenBank/DDBJ databases">
        <title>The Genome Sequence of Anncaliia algerae insect isolate PRA339.</title>
        <authorList>
            <consortium name="The Broad Institute Genome Sequencing Platform"/>
            <consortium name="The Broad Institute Genome Sequencing Center for Infectious Disease"/>
            <person name="Cuomo C."/>
            <person name="Becnel J."/>
            <person name="Sanscrainte N."/>
            <person name="Walker B."/>
            <person name="Young S.K."/>
            <person name="Zeng Q."/>
            <person name="Gargeya S."/>
            <person name="Fitzgerald M."/>
            <person name="Haas B."/>
            <person name="Abouelleil A."/>
            <person name="Alvarado L."/>
            <person name="Arachchi H.M."/>
            <person name="Berlin A.M."/>
            <person name="Chapman S.B."/>
            <person name="Dewar J."/>
            <person name="Goldberg J."/>
            <person name="Griggs A."/>
            <person name="Gujja S."/>
            <person name="Hansen M."/>
            <person name="Howarth C."/>
            <person name="Imamovic A."/>
            <person name="Larimer J."/>
            <person name="McCowan C."/>
            <person name="Murphy C."/>
            <person name="Neiman D."/>
            <person name="Pearson M."/>
            <person name="Priest M."/>
            <person name="Roberts A."/>
            <person name="Saif S."/>
            <person name="Shea T."/>
            <person name="Sisk P."/>
            <person name="Sykes S."/>
            <person name="Wortman J."/>
            <person name="Nusbaum C."/>
            <person name="Birren B."/>
        </authorList>
    </citation>
    <scope>NUCLEOTIDE SEQUENCE [LARGE SCALE GENOMIC DNA]</scope>
    <source>
        <strain evidence="7 8">PRA339</strain>
    </source>
</reference>
<dbReference type="InterPro" id="IPR041412">
    <property type="entry name" value="Xrn1_helical"/>
</dbReference>
<dbReference type="Pfam" id="PF03159">
    <property type="entry name" value="XRN_N"/>
    <property type="match status" value="1"/>
</dbReference>
<dbReference type="VEuPathDB" id="MicrosporidiaDB:H312_00133"/>
<keyword evidence="1" id="KW-0540">Nuclease</keyword>
<dbReference type="GO" id="GO:0005634">
    <property type="term" value="C:nucleus"/>
    <property type="evidence" value="ECO:0007669"/>
    <property type="project" value="TreeGrafter"/>
</dbReference>
<organism evidence="7 8">
    <name type="scientific">Anncaliia algerae PRA339</name>
    <dbReference type="NCBI Taxonomy" id="1288291"/>
    <lineage>
        <taxon>Eukaryota</taxon>
        <taxon>Fungi</taxon>
        <taxon>Fungi incertae sedis</taxon>
        <taxon>Microsporidia</taxon>
        <taxon>Tubulinosematoidea</taxon>
        <taxon>Tubulinosematidae</taxon>
        <taxon>Anncaliia</taxon>
    </lineage>
</organism>
<dbReference type="GO" id="GO:0000956">
    <property type="term" value="P:nuclear-transcribed mRNA catabolic process"/>
    <property type="evidence" value="ECO:0007669"/>
    <property type="project" value="TreeGrafter"/>
</dbReference>